<dbReference type="STRING" id="573061.Clocel_0008"/>
<gene>
    <name evidence="2" type="ordered locus">Clocel_0008</name>
</gene>
<organism evidence="2 3">
    <name type="scientific">Clostridium cellulovorans (strain ATCC 35296 / DSM 3052 / OCM 3 / 743B)</name>
    <dbReference type="NCBI Taxonomy" id="573061"/>
    <lineage>
        <taxon>Bacteria</taxon>
        <taxon>Bacillati</taxon>
        <taxon>Bacillota</taxon>
        <taxon>Clostridia</taxon>
        <taxon>Eubacteriales</taxon>
        <taxon>Clostridiaceae</taxon>
        <taxon>Clostridium</taxon>
    </lineage>
</organism>
<dbReference type="Proteomes" id="UP000002730">
    <property type="component" value="Chromosome"/>
</dbReference>
<dbReference type="HOGENOM" id="CLU_124473_0_0_9"/>
<keyword evidence="2" id="KW-0378">Hydrolase</keyword>
<proteinExistence type="predicted"/>
<feature type="domain" description="HD" evidence="1">
    <location>
        <begin position="46"/>
        <end position="154"/>
    </location>
</feature>
<dbReference type="KEGG" id="ccb:Clocel_0008"/>
<dbReference type="InterPro" id="IPR006674">
    <property type="entry name" value="HD_domain"/>
</dbReference>
<dbReference type="Pfam" id="PF01966">
    <property type="entry name" value="HD"/>
    <property type="match status" value="1"/>
</dbReference>
<dbReference type="eggNOG" id="COG2206">
    <property type="taxonomic scope" value="Bacteria"/>
</dbReference>
<accession>D9SML4</accession>
<sequence length="169" mass="19978">MGIKRVRQFVIQLTDTMREEDYIYVNKYLTSKETIIFRKLSKNDQKHCVRVAKGLENIIIEKCGDNYNKAEIIKYIRLGLLHDIGKSFKKVNVINKSVLVMLNSLTKGKLIKFVNIKSIDCYYNHGEKGYEMLKDQCDDKEFLQVIRYHHNRNYNNVAVKLLRDIDDKN</sequence>
<protein>
    <submittedName>
        <fullName evidence="2">Metal-dependent phosphohydrolase HD sub domain</fullName>
    </submittedName>
</protein>
<name>D9SML4_CLOC7</name>
<dbReference type="Gene3D" id="1.10.3210.10">
    <property type="entry name" value="Hypothetical protein af1432"/>
    <property type="match status" value="1"/>
</dbReference>
<keyword evidence="3" id="KW-1185">Reference proteome</keyword>
<dbReference type="GO" id="GO:0016787">
    <property type="term" value="F:hydrolase activity"/>
    <property type="evidence" value="ECO:0007669"/>
    <property type="project" value="UniProtKB-KW"/>
</dbReference>
<dbReference type="RefSeq" id="WP_010073093.1">
    <property type="nucleotide sequence ID" value="NC_014393.1"/>
</dbReference>
<reference evidence="2 3" key="1">
    <citation type="submission" date="2010-08" db="EMBL/GenBank/DDBJ databases">
        <title>Complete sequence of Clostridium cellulovorans 743B.</title>
        <authorList>
            <consortium name="US DOE Joint Genome Institute"/>
            <person name="Lucas S."/>
            <person name="Copeland A."/>
            <person name="Lapidus A."/>
            <person name="Cheng J.-F."/>
            <person name="Bruce D."/>
            <person name="Goodwin L."/>
            <person name="Pitluck S."/>
            <person name="Chertkov O."/>
            <person name="Detter J.C."/>
            <person name="Han C."/>
            <person name="Tapia R."/>
            <person name="Land M."/>
            <person name="Hauser L."/>
            <person name="Chang Y.-J."/>
            <person name="Jeffries C."/>
            <person name="Kyrpides N."/>
            <person name="Ivanova N."/>
            <person name="Mikhailova N."/>
            <person name="Hemme C.L."/>
            <person name="Woyke T."/>
        </authorList>
    </citation>
    <scope>NUCLEOTIDE SEQUENCE [LARGE SCALE GENOMIC DNA]</scope>
    <source>
        <strain evidence="3">ATCC 35296 / DSM 3052 / OCM 3 / 743B</strain>
    </source>
</reference>
<evidence type="ECO:0000313" key="3">
    <source>
        <dbReference type="Proteomes" id="UP000002730"/>
    </source>
</evidence>
<dbReference type="EMBL" id="CP002160">
    <property type="protein sequence ID" value="ADL49799.1"/>
    <property type="molecule type" value="Genomic_DNA"/>
</dbReference>
<evidence type="ECO:0000313" key="2">
    <source>
        <dbReference type="EMBL" id="ADL49799.1"/>
    </source>
</evidence>
<dbReference type="OrthoDB" id="68032at2"/>
<evidence type="ECO:0000259" key="1">
    <source>
        <dbReference type="Pfam" id="PF01966"/>
    </source>
</evidence>
<dbReference type="SUPFAM" id="SSF109604">
    <property type="entry name" value="HD-domain/PDEase-like"/>
    <property type="match status" value="1"/>
</dbReference>
<dbReference type="AlphaFoldDB" id="D9SML4"/>